<organism evidence="7 8">
    <name type="scientific">Araneus ventricosus</name>
    <name type="common">Orbweaver spider</name>
    <name type="synonym">Epeira ventricosa</name>
    <dbReference type="NCBI Taxonomy" id="182803"/>
    <lineage>
        <taxon>Eukaryota</taxon>
        <taxon>Metazoa</taxon>
        <taxon>Ecdysozoa</taxon>
        <taxon>Arthropoda</taxon>
        <taxon>Chelicerata</taxon>
        <taxon>Arachnida</taxon>
        <taxon>Araneae</taxon>
        <taxon>Araneomorphae</taxon>
        <taxon>Entelegynae</taxon>
        <taxon>Araneoidea</taxon>
        <taxon>Araneidae</taxon>
        <taxon>Araneus</taxon>
    </lineage>
</organism>
<name>A0A4Y2SUW9_ARAVE</name>
<dbReference type="EMBL" id="BGPR01016151">
    <property type="protein sequence ID" value="GBN72028.1"/>
    <property type="molecule type" value="Genomic_DNA"/>
</dbReference>
<dbReference type="PROSITE" id="PS00623">
    <property type="entry name" value="GMC_OXRED_1"/>
    <property type="match status" value="1"/>
</dbReference>
<gene>
    <name evidence="7" type="primary">Gld_8</name>
    <name evidence="6" type="synonym">Gld_59</name>
    <name evidence="7" type="ORF">AVEN_18780_1</name>
    <name evidence="6" type="ORF">AVEN_256819_1</name>
</gene>
<dbReference type="SUPFAM" id="SSF54373">
    <property type="entry name" value="FAD-linked reductases, C-terminal domain"/>
    <property type="match status" value="1"/>
</dbReference>
<dbReference type="PROSITE" id="PS00624">
    <property type="entry name" value="GMC_OXRED_2"/>
    <property type="match status" value="1"/>
</dbReference>
<evidence type="ECO:0000313" key="8">
    <source>
        <dbReference type="Proteomes" id="UP000499080"/>
    </source>
</evidence>
<evidence type="ECO:0000313" key="7">
    <source>
        <dbReference type="EMBL" id="GBN91136.1"/>
    </source>
</evidence>
<dbReference type="AlphaFoldDB" id="A0A4Y2SUW9"/>
<dbReference type="GO" id="GO:0016614">
    <property type="term" value="F:oxidoreductase activity, acting on CH-OH group of donors"/>
    <property type="evidence" value="ECO:0007669"/>
    <property type="project" value="InterPro"/>
</dbReference>
<dbReference type="GO" id="GO:0050660">
    <property type="term" value="F:flavin adenine dinucleotide binding"/>
    <property type="evidence" value="ECO:0007669"/>
    <property type="project" value="InterPro"/>
</dbReference>
<dbReference type="SUPFAM" id="SSF51905">
    <property type="entry name" value="FAD/NAD(P)-binding domain"/>
    <property type="match status" value="1"/>
</dbReference>
<dbReference type="PANTHER" id="PTHR11552:SF227">
    <property type="entry name" value="GLUCOSE DEHYDROGENASE [FAD, QUINONE]-LIKE PROTEIN"/>
    <property type="match status" value="1"/>
</dbReference>
<evidence type="ECO:0000259" key="5">
    <source>
        <dbReference type="PROSITE" id="PS00624"/>
    </source>
</evidence>
<feature type="domain" description="Glucose-methanol-choline oxidoreductase N-terminal" evidence="5">
    <location>
        <begin position="308"/>
        <end position="322"/>
    </location>
</feature>
<comment type="caution">
    <text evidence="7">The sequence shown here is derived from an EMBL/GenBank/DDBJ whole genome shotgun (WGS) entry which is preliminary data.</text>
</comment>
<feature type="binding site" evidence="2">
    <location>
        <position position="272"/>
    </location>
    <ligand>
        <name>FAD</name>
        <dbReference type="ChEBI" id="CHEBI:57692"/>
    </ligand>
</feature>
<dbReference type="Gene3D" id="3.30.560.10">
    <property type="entry name" value="Glucose Oxidase, domain 3"/>
    <property type="match status" value="1"/>
</dbReference>
<dbReference type="OrthoDB" id="269227at2759"/>
<reference evidence="7 8" key="1">
    <citation type="journal article" date="2019" name="Sci. Rep.">
        <title>Orb-weaving spider Araneus ventricosus genome elucidates the spidroin gene catalogue.</title>
        <authorList>
            <person name="Kono N."/>
            <person name="Nakamura H."/>
            <person name="Ohtoshi R."/>
            <person name="Moran D.A.P."/>
            <person name="Shinohara A."/>
            <person name="Yoshida Y."/>
            <person name="Fujiwara M."/>
            <person name="Mori M."/>
            <person name="Tomita M."/>
            <person name="Arakawa K."/>
        </authorList>
    </citation>
    <scope>NUCLEOTIDE SEQUENCE [LARGE SCALE GENOMIC DNA]</scope>
</reference>
<dbReference type="Pfam" id="PF05199">
    <property type="entry name" value="GMC_oxred_C"/>
    <property type="match status" value="1"/>
</dbReference>
<dbReference type="PANTHER" id="PTHR11552">
    <property type="entry name" value="GLUCOSE-METHANOL-CHOLINE GMC OXIDOREDUCTASE"/>
    <property type="match status" value="1"/>
</dbReference>
<dbReference type="InterPro" id="IPR007867">
    <property type="entry name" value="GMC_OxRtase_C"/>
</dbReference>
<protein>
    <submittedName>
        <fullName evidence="7">Glucose dehydrogenase [FAD, quinone]</fullName>
    </submittedName>
</protein>
<dbReference type="EMBL" id="BGPR01023728">
    <property type="protein sequence ID" value="GBN91136.1"/>
    <property type="molecule type" value="Genomic_DNA"/>
</dbReference>
<accession>A0A4Y2SUW9</accession>
<feature type="domain" description="Glucose-methanol-choline oxidoreductase N-terminal" evidence="4">
    <location>
        <begin position="133"/>
        <end position="156"/>
    </location>
</feature>
<dbReference type="Gene3D" id="3.50.50.60">
    <property type="entry name" value="FAD/NAD(P)-binding domain"/>
    <property type="match status" value="1"/>
</dbReference>
<keyword evidence="3" id="KW-0285">Flavoprotein</keyword>
<evidence type="ECO:0000256" key="3">
    <source>
        <dbReference type="RuleBase" id="RU003968"/>
    </source>
</evidence>
<dbReference type="InterPro" id="IPR012132">
    <property type="entry name" value="GMC_OxRdtase"/>
</dbReference>
<comment type="cofactor">
    <cofactor evidence="2">
        <name>FAD</name>
        <dbReference type="ChEBI" id="CHEBI:57692"/>
    </cofactor>
</comment>
<dbReference type="Pfam" id="PF00732">
    <property type="entry name" value="GMC_oxred_N"/>
    <property type="match status" value="1"/>
</dbReference>
<proteinExistence type="inferred from homology"/>
<dbReference type="InterPro" id="IPR000172">
    <property type="entry name" value="GMC_OxRdtase_N"/>
</dbReference>
<evidence type="ECO:0000313" key="6">
    <source>
        <dbReference type="EMBL" id="GBN72028.1"/>
    </source>
</evidence>
<comment type="similarity">
    <text evidence="1 3">Belongs to the GMC oxidoreductase family.</text>
</comment>
<dbReference type="Proteomes" id="UP000499080">
    <property type="component" value="Unassembled WGS sequence"/>
</dbReference>
<keyword evidence="8" id="KW-1185">Reference proteome</keyword>
<sequence>MRVIDSKLSNYHNCFIDIAVTRMGYEKLEFNLHSTDFLVYFQRAFSPLYYAACTRENEVGSGSAGAVVANRLSENPDIRVLLLEAGGAPKLKSEVPILAAQLQMTRNDWRYLTVPQKHSCFGLINRQMPWPRGRVLGGSSILNYMLYVRGNRRDYDQWARNGAEGWTWKEVYPYFLKSEDNQDPHTAFNGYHGTGGYLTVNTPPFVTPLGHAFEQSALFLGYSVNDINGVRQTGATIPQGTIRRGSRCSTAKAFLSSAGKRPNLDIVINAFVTKILIDSDRRARGVLYDKDGHSFEALARREVIVSAGSVNSPQLLMLSGIGPKKQLKKFGIPVIADLPVGENLQDHVGSAGIHFVIDDPVSLLPNRILSVKNFLKFITMGKGPLTVLGGCEGLAFVNTPFANHTDDWPDIEIHFISSSPSSDEGVSIRRVMGLTDEDFKAVYVPYIGKDSFTMYPVLLRPKSRGRIYLQSADPYVKPKIDPRYFSNPLDIKKLVQGMKICLKLGLQPPFLKMGSSLFETKFPGCEIYPLYSDLYLECVARTYTITIYHPVGTCKMGSPWDPTAVVDSHLRVIGIKGLRVVDASIMPTIVSGNTNAPVIMIAEKASDLIKLAQLGMEN</sequence>
<dbReference type="PIRSF" id="PIRSF000137">
    <property type="entry name" value="Alcohol_oxidase"/>
    <property type="match status" value="1"/>
</dbReference>
<evidence type="ECO:0000256" key="1">
    <source>
        <dbReference type="ARBA" id="ARBA00010790"/>
    </source>
</evidence>
<evidence type="ECO:0000259" key="4">
    <source>
        <dbReference type="PROSITE" id="PS00623"/>
    </source>
</evidence>
<feature type="binding site" evidence="2">
    <location>
        <position position="135"/>
    </location>
    <ligand>
        <name>FAD</name>
        <dbReference type="ChEBI" id="CHEBI:57692"/>
    </ligand>
</feature>
<keyword evidence="2 3" id="KW-0274">FAD</keyword>
<evidence type="ECO:0000256" key="2">
    <source>
        <dbReference type="PIRSR" id="PIRSR000137-2"/>
    </source>
</evidence>
<dbReference type="InterPro" id="IPR036188">
    <property type="entry name" value="FAD/NAD-bd_sf"/>
</dbReference>